<dbReference type="AlphaFoldDB" id="A0A9J6D7L9"/>
<comment type="caution">
    <text evidence="1">The sequence shown here is derived from an EMBL/GenBank/DDBJ whole genome shotgun (WGS) entry which is preliminary data.</text>
</comment>
<keyword evidence="2" id="KW-1185">Reference proteome</keyword>
<sequence>MGVHSTWERLTEAQHVNRLERLQLTNTGRALVQDLGYRIEDDKHVPHHVPYEIRNYLHISNIPRNMHPEYDKERRQARIKLLKQILQRTNSNEENVTYTDTAA</sequence>
<evidence type="ECO:0000313" key="2">
    <source>
        <dbReference type="Proteomes" id="UP000821866"/>
    </source>
</evidence>
<accession>A0A9J6D7L9</accession>
<dbReference type="EMBL" id="JABSTU010000011">
    <property type="protein sequence ID" value="KAH8010073.1"/>
    <property type="molecule type" value="Genomic_DNA"/>
</dbReference>
<evidence type="ECO:0008006" key="3">
    <source>
        <dbReference type="Google" id="ProtNLM"/>
    </source>
</evidence>
<organism evidence="1 2">
    <name type="scientific">Rhipicephalus microplus</name>
    <name type="common">Cattle tick</name>
    <name type="synonym">Boophilus microplus</name>
    <dbReference type="NCBI Taxonomy" id="6941"/>
    <lineage>
        <taxon>Eukaryota</taxon>
        <taxon>Metazoa</taxon>
        <taxon>Ecdysozoa</taxon>
        <taxon>Arthropoda</taxon>
        <taxon>Chelicerata</taxon>
        <taxon>Arachnida</taxon>
        <taxon>Acari</taxon>
        <taxon>Parasitiformes</taxon>
        <taxon>Ixodida</taxon>
        <taxon>Ixodoidea</taxon>
        <taxon>Ixodidae</taxon>
        <taxon>Rhipicephalinae</taxon>
        <taxon>Rhipicephalus</taxon>
        <taxon>Boophilus</taxon>
    </lineage>
</organism>
<gene>
    <name evidence="1" type="ORF">HPB51_024748</name>
</gene>
<name>A0A9J6D7L9_RHIMP</name>
<reference evidence="1" key="2">
    <citation type="submission" date="2021-09" db="EMBL/GenBank/DDBJ databases">
        <authorList>
            <person name="Jia N."/>
            <person name="Wang J."/>
            <person name="Shi W."/>
            <person name="Du L."/>
            <person name="Sun Y."/>
            <person name="Zhan W."/>
            <person name="Jiang J."/>
            <person name="Wang Q."/>
            <person name="Zhang B."/>
            <person name="Ji P."/>
            <person name="Sakyi L.B."/>
            <person name="Cui X."/>
            <person name="Yuan T."/>
            <person name="Jiang B."/>
            <person name="Yang W."/>
            <person name="Lam T.T.-Y."/>
            <person name="Chang Q."/>
            <person name="Ding S."/>
            <person name="Wang X."/>
            <person name="Zhu J."/>
            <person name="Ruan X."/>
            <person name="Zhao L."/>
            <person name="Wei J."/>
            <person name="Que T."/>
            <person name="Du C."/>
            <person name="Cheng J."/>
            <person name="Dai P."/>
            <person name="Han X."/>
            <person name="Huang E."/>
            <person name="Gao Y."/>
            <person name="Liu J."/>
            <person name="Shao H."/>
            <person name="Ye R."/>
            <person name="Li L."/>
            <person name="Wei W."/>
            <person name="Wang X."/>
            <person name="Wang C."/>
            <person name="Huo Q."/>
            <person name="Li W."/>
            <person name="Guo W."/>
            <person name="Chen H."/>
            <person name="Chen S."/>
            <person name="Zhou L."/>
            <person name="Zhou L."/>
            <person name="Ni X."/>
            <person name="Tian J."/>
            <person name="Zhou Y."/>
            <person name="Sheng Y."/>
            <person name="Liu T."/>
            <person name="Pan Y."/>
            <person name="Xia L."/>
            <person name="Li J."/>
            <person name="Zhao F."/>
            <person name="Cao W."/>
        </authorList>
    </citation>
    <scope>NUCLEOTIDE SEQUENCE</scope>
    <source>
        <strain evidence="1">Rmic-2018</strain>
        <tissue evidence="1">Larvae</tissue>
    </source>
</reference>
<evidence type="ECO:0000313" key="1">
    <source>
        <dbReference type="EMBL" id="KAH8010073.1"/>
    </source>
</evidence>
<proteinExistence type="predicted"/>
<dbReference type="Proteomes" id="UP000821866">
    <property type="component" value="Chromosome 9"/>
</dbReference>
<reference evidence="1" key="1">
    <citation type="journal article" date="2020" name="Cell">
        <title>Large-Scale Comparative Analyses of Tick Genomes Elucidate Their Genetic Diversity and Vector Capacities.</title>
        <authorList>
            <consortium name="Tick Genome and Microbiome Consortium (TIGMIC)"/>
            <person name="Jia N."/>
            <person name="Wang J."/>
            <person name="Shi W."/>
            <person name="Du L."/>
            <person name="Sun Y."/>
            <person name="Zhan W."/>
            <person name="Jiang J.F."/>
            <person name="Wang Q."/>
            <person name="Zhang B."/>
            <person name="Ji P."/>
            <person name="Bell-Sakyi L."/>
            <person name="Cui X.M."/>
            <person name="Yuan T.T."/>
            <person name="Jiang B.G."/>
            <person name="Yang W.F."/>
            <person name="Lam T.T."/>
            <person name="Chang Q.C."/>
            <person name="Ding S.J."/>
            <person name="Wang X.J."/>
            <person name="Zhu J.G."/>
            <person name="Ruan X.D."/>
            <person name="Zhao L."/>
            <person name="Wei J.T."/>
            <person name="Ye R.Z."/>
            <person name="Que T.C."/>
            <person name="Du C.H."/>
            <person name="Zhou Y.H."/>
            <person name="Cheng J.X."/>
            <person name="Dai P.F."/>
            <person name="Guo W.B."/>
            <person name="Han X.H."/>
            <person name="Huang E.J."/>
            <person name="Li L.F."/>
            <person name="Wei W."/>
            <person name="Gao Y.C."/>
            <person name="Liu J.Z."/>
            <person name="Shao H.Z."/>
            <person name="Wang X."/>
            <person name="Wang C.C."/>
            <person name="Yang T.C."/>
            <person name="Huo Q.B."/>
            <person name="Li W."/>
            <person name="Chen H.Y."/>
            <person name="Chen S.E."/>
            <person name="Zhou L.G."/>
            <person name="Ni X.B."/>
            <person name="Tian J.H."/>
            <person name="Sheng Y."/>
            <person name="Liu T."/>
            <person name="Pan Y.S."/>
            <person name="Xia L.Y."/>
            <person name="Li J."/>
            <person name="Zhao F."/>
            <person name="Cao W.C."/>
        </authorList>
    </citation>
    <scope>NUCLEOTIDE SEQUENCE</scope>
    <source>
        <strain evidence="1">Rmic-2018</strain>
    </source>
</reference>
<protein>
    <recommendedName>
        <fullName evidence="3">Tick transposon</fullName>
    </recommendedName>
</protein>